<dbReference type="OrthoDB" id="4220319at2759"/>
<sequence length="179" mass="20000">MATFRFASARTSLLVPRAHQNLPYHSFFNLTAAQLQVSKPPFPAAVSALLRRSFVTDRKQPEDPVAYEIENDPDGRSSINTERHEYSKSGSDNAVAEQRAAWDLSYITPEMVREASLDEAMHDGHSKAGPLEYTDEAARRGWVEKGPSRRVSPPKGMKVDYSGTVVIEKKETLIKLPTK</sequence>
<protein>
    <submittedName>
        <fullName evidence="2">Uncharacterized protein</fullName>
    </submittedName>
</protein>
<dbReference type="HOGENOM" id="CLU_124559_0_0_1"/>
<dbReference type="OMA" id="RDVSQYT"/>
<feature type="compositionally biased region" description="Basic and acidic residues" evidence="1">
    <location>
        <begin position="138"/>
        <end position="147"/>
    </location>
</feature>
<dbReference type="Proteomes" id="UP000002624">
    <property type="component" value="Unassembled WGS sequence"/>
</dbReference>
<evidence type="ECO:0000313" key="2">
    <source>
        <dbReference type="EMBL" id="EER41469.1"/>
    </source>
</evidence>
<gene>
    <name evidence="2" type="ORF">HCDG_04116</name>
</gene>
<dbReference type="STRING" id="544712.C6HD35"/>
<dbReference type="EMBL" id="GG692423">
    <property type="protein sequence ID" value="EER41469.1"/>
    <property type="molecule type" value="Genomic_DNA"/>
</dbReference>
<dbReference type="AlphaFoldDB" id="C6HD35"/>
<feature type="region of interest" description="Disordered" evidence="1">
    <location>
        <begin position="138"/>
        <end position="158"/>
    </location>
</feature>
<dbReference type="VEuPathDB" id="FungiDB:HCDG_04116"/>
<organism evidence="2 3">
    <name type="scientific">Ajellomyces capsulatus (strain H143)</name>
    <name type="common">Darling's disease fungus</name>
    <name type="synonym">Histoplasma capsulatum</name>
    <dbReference type="NCBI Taxonomy" id="544712"/>
    <lineage>
        <taxon>Eukaryota</taxon>
        <taxon>Fungi</taxon>
        <taxon>Dikarya</taxon>
        <taxon>Ascomycota</taxon>
        <taxon>Pezizomycotina</taxon>
        <taxon>Eurotiomycetes</taxon>
        <taxon>Eurotiomycetidae</taxon>
        <taxon>Onygenales</taxon>
        <taxon>Ajellomycetaceae</taxon>
        <taxon>Histoplasma</taxon>
    </lineage>
</organism>
<reference evidence="3" key="1">
    <citation type="submission" date="2009-05" db="EMBL/GenBank/DDBJ databases">
        <title>The genome sequence of Ajellomyces capsulatus strain H143.</title>
        <authorList>
            <person name="Champion M."/>
            <person name="Cuomo C.A."/>
            <person name="Ma L.-J."/>
            <person name="Henn M.R."/>
            <person name="Sil A."/>
            <person name="Goldman B."/>
            <person name="Young S.K."/>
            <person name="Kodira C.D."/>
            <person name="Zeng Q."/>
            <person name="Koehrsen M."/>
            <person name="Alvarado L."/>
            <person name="Berlin A.M."/>
            <person name="Borenstein D."/>
            <person name="Chen Z."/>
            <person name="Engels R."/>
            <person name="Freedman E."/>
            <person name="Gellesch M."/>
            <person name="Goldberg J."/>
            <person name="Griggs A."/>
            <person name="Gujja S."/>
            <person name="Heiman D.I."/>
            <person name="Hepburn T.A."/>
            <person name="Howarth C."/>
            <person name="Jen D."/>
            <person name="Larson L."/>
            <person name="Lewis B."/>
            <person name="Mehta T."/>
            <person name="Park D."/>
            <person name="Pearson M."/>
            <person name="Roberts A."/>
            <person name="Saif S."/>
            <person name="Shea T.D."/>
            <person name="Shenoy N."/>
            <person name="Sisk P."/>
            <person name="Stolte C."/>
            <person name="Sykes S."/>
            <person name="Walk T."/>
            <person name="White J."/>
            <person name="Yandava C."/>
            <person name="Klein B."/>
            <person name="McEwen J.G."/>
            <person name="Puccia R."/>
            <person name="Goldman G.H."/>
            <person name="Felipe M.S."/>
            <person name="Nino-Vega G."/>
            <person name="San-Blas G."/>
            <person name="Taylor J.W."/>
            <person name="Mendoza L."/>
            <person name="Galagan J.E."/>
            <person name="Nusbaum C."/>
            <person name="Birren B.W."/>
        </authorList>
    </citation>
    <scope>NUCLEOTIDE SEQUENCE [LARGE SCALE GENOMIC DNA]</scope>
    <source>
        <strain evidence="3">H143</strain>
    </source>
</reference>
<evidence type="ECO:0000313" key="3">
    <source>
        <dbReference type="Proteomes" id="UP000002624"/>
    </source>
</evidence>
<accession>C6HD35</accession>
<proteinExistence type="predicted"/>
<evidence type="ECO:0000256" key="1">
    <source>
        <dbReference type="SAM" id="MobiDB-lite"/>
    </source>
</evidence>
<feature type="region of interest" description="Disordered" evidence="1">
    <location>
        <begin position="60"/>
        <end position="94"/>
    </location>
</feature>
<name>C6HD35_AJECH</name>